<keyword evidence="3" id="KW-1185">Reference proteome</keyword>
<dbReference type="InterPro" id="IPR014284">
    <property type="entry name" value="RNA_pol_sigma-70_dom"/>
</dbReference>
<dbReference type="GO" id="GO:0006352">
    <property type="term" value="P:DNA-templated transcription initiation"/>
    <property type="evidence" value="ECO:0007669"/>
    <property type="project" value="InterPro"/>
</dbReference>
<reference evidence="2" key="2">
    <citation type="submission" date="2020-09" db="EMBL/GenBank/DDBJ databases">
        <authorList>
            <person name="Sun Q."/>
            <person name="Zhou Y."/>
        </authorList>
    </citation>
    <scope>NUCLEOTIDE SEQUENCE</scope>
    <source>
        <strain evidence="2">CGMCC 1.12181</strain>
    </source>
</reference>
<accession>A0A917CPQ3</accession>
<feature type="domain" description="RNA polymerase sigma-70 ECF-like HTH" evidence="1">
    <location>
        <begin position="8"/>
        <end position="187"/>
    </location>
</feature>
<dbReference type="Gene3D" id="1.10.10.10">
    <property type="entry name" value="Winged helix-like DNA-binding domain superfamily/Winged helix DNA-binding domain"/>
    <property type="match status" value="1"/>
</dbReference>
<dbReference type="Proteomes" id="UP000605253">
    <property type="component" value="Unassembled WGS sequence"/>
</dbReference>
<dbReference type="NCBIfam" id="TIGR02999">
    <property type="entry name" value="Sig-70_X6"/>
    <property type="match status" value="1"/>
</dbReference>
<name>A0A917CPQ3_9GAMM</name>
<gene>
    <name evidence="2" type="ORF">GCM10011365_14860</name>
</gene>
<dbReference type="EMBL" id="BMEO01000005">
    <property type="protein sequence ID" value="GGF94576.1"/>
    <property type="molecule type" value="Genomic_DNA"/>
</dbReference>
<dbReference type="InterPro" id="IPR011517">
    <property type="entry name" value="RNA_pol_sigma70_ECF-like"/>
</dbReference>
<evidence type="ECO:0000313" key="3">
    <source>
        <dbReference type="Proteomes" id="UP000605253"/>
    </source>
</evidence>
<dbReference type="GO" id="GO:0003700">
    <property type="term" value="F:DNA-binding transcription factor activity"/>
    <property type="evidence" value="ECO:0007669"/>
    <property type="project" value="InterPro"/>
</dbReference>
<dbReference type="NCBIfam" id="TIGR02937">
    <property type="entry name" value="sigma70-ECF"/>
    <property type="match status" value="1"/>
</dbReference>
<dbReference type="InterPro" id="IPR036388">
    <property type="entry name" value="WH-like_DNA-bd_sf"/>
</dbReference>
<organism evidence="2 3">
    <name type="scientific">Marinicella pacifica</name>
    <dbReference type="NCBI Taxonomy" id="1171543"/>
    <lineage>
        <taxon>Bacteria</taxon>
        <taxon>Pseudomonadati</taxon>
        <taxon>Pseudomonadota</taxon>
        <taxon>Gammaproteobacteria</taxon>
        <taxon>Lysobacterales</taxon>
        <taxon>Marinicellaceae</taxon>
        <taxon>Marinicella</taxon>
    </lineage>
</organism>
<dbReference type="RefSeq" id="WP_188365082.1">
    <property type="nucleotide sequence ID" value="NZ_BAABJF010000002.1"/>
</dbReference>
<reference evidence="2" key="1">
    <citation type="journal article" date="2014" name="Int. J. Syst. Evol. Microbiol.">
        <title>Complete genome sequence of Corynebacterium casei LMG S-19264T (=DSM 44701T), isolated from a smear-ripened cheese.</title>
        <authorList>
            <consortium name="US DOE Joint Genome Institute (JGI-PGF)"/>
            <person name="Walter F."/>
            <person name="Albersmeier A."/>
            <person name="Kalinowski J."/>
            <person name="Ruckert C."/>
        </authorList>
    </citation>
    <scope>NUCLEOTIDE SEQUENCE</scope>
    <source>
        <strain evidence="2">CGMCC 1.12181</strain>
    </source>
</reference>
<dbReference type="SUPFAM" id="SSF88659">
    <property type="entry name" value="Sigma3 and sigma4 domains of RNA polymerase sigma factors"/>
    <property type="match status" value="1"/>
</dbReference>
<dbReference type="InterPro" id="IPR013324">
    <property type="entry name" value="RNA_pol_sigma_r3/r4-like"/>
</dbReference>
<comment type="caution">
    <text evidence="2">The sequence shown here is derived from an EMBL/GenBank/DDBJ whole genome shotgun (WGS) entry which is preliminary data.</text>
</comment>
<sequence length="188" mass="21155">MTVDTDIKQITVLLNAYADGENSALDSLIGALYQQLCQSAQIQLNKANHNATLNSHDLVHEVYLKLKKSDNFSANNRSHFLALSATAMRQVILDRIKAKSSQKRGGHLFATTLGDNKAQVEDNVQEIIMINESLQELRNIDAKLADTVECRYFAGYDTEQTAEALNVSPRTVRRYWTTAKNILQRKLM</sequence>
<evidence type="ECO:0000259" key="1">
    <source>
        <dbReference type="Pfam" id="PF07638"/>
    </source>
</evidence>
<protein>
    <submittedName>
        <fullName evidence="2">Extracytoplasmic sigma factor ECF</fullName>
    </submittedName>
</protein>
<evidence type="ECO:0000313" key="2">
    <source>
        <dbReference type="EMBL" id="GGF94576.1"/>
    </source>
</evidence>
<dbReference type="AlphaFoldDB" id="A0A917CPQ3"/>
<dbReference type="InterPro" id="IPR053812">
    <property type="entry name" value="HTH_Sigma70_ECF-like"/>
</dbReference>
<proteinExistence type="predicted"/>
<dbReference type="Pfam" id="PF07638">
    <property type="entry name" value="Sigma70_ECF"/>
    <property type="match status" value="1"/>
</dbReference>